<dbReference type="Pfam" id="PF00155">
    <property type="entry name" value="Aminotran_1_2"/>
    <property type="match status" value="1"/>
</dbReference>
<keyword evidence="3 4" id="KW-0808">Transferase</keyword>
<reference evidence="7 8" key="1">
    <citation type="submission" date="2018-05" db="EMBL/GenBank/DDBJ databases">
        <title>Genomic Encyclopedia of Archaeal and Bacterial Type Strains, Phase II (KMG-II): from individual species to whole genera.</title>
        <authorList>
            <person name="Goeker M."/>
        </authorList>
    </citation>
    <scope>NUCLEOTIDE SEQUENCE [LARGE SCALE GENOMIC DNA]</scope>
    <source>
        <strain evidence="7 8">DSM 23514</strain>
    </source>
</reference>
<dbReference type="OrthoDB" id="9802328at2"/>
<proteinExistence type="inferred from homology"/>
<evidence type="ECO:0000313" key="9">
    <source>
        <dbReference type="Proteomes" id="UP000651837"/>
    </source>
</evidence>
<keyword evidence="9" id="KW-1185">Reference proteome</keyword>
<keyword evidence="2 4" id="KW-0032">Aminotransferase</keyword>
<dbReference type="Gene3D" id="3.40.640.10">
    <property type="entry name" value="Type I PLP-dependent aspartate aminotransferase-like (Major domain)"/>
    <property type="match status" value="1"/>
</dbReference>
<evidence type="ECO:0000256" key="3">
    <source>
        <dbReference type="ARBA" id="ARBA00022679"/>
    </source>
</evidence>
<dbReference type="InterPro" id="IPR004838">
    <property type="entry name" value="NHTrfase_class1_PyrdxlP-BS"/>
</dbReference>
<dbReference type="Gene3D" id="3.90.1150.10">
    <property type="entry name" value="Aspartate Aminotransferase, domain 1"/>
    <property type="match status" value="1"/>
</dbReference>
<sequence length="381" mass="42329">MIRTADRLQTVEEYYFSKKLREVRGLIAEGKPIINMGIGSPDLAPSEDVLTAIKDSVTEAGAHQYQSYQGLPALRQAIADFYASKFKVIADPNTEILPLMGSKEGIMHISMAFLNAGDEVLIPNPGYPTYTSVTKLVGGVPKQYDLNAENGWFPDLETLQQQDLSKVKLMWVSYPHMPTGASGNQDQLKRLIKFAKDNGILLVNDNPYSFVLNEEPSSILAIDGAKEVALELNSLSKTFNMAGWRVGMVLGNAEHINAILKVKSNMDSGMFYGIQKGAIAALKSSEDWYRALDKVYQKRKALMLQLADKLNCTYDKNAVGMFIWAKLPHGASDSEDFIDNVLYEKNIFIAPGTIFGSNGEGYIRFSLCVKEEKIKEALERF</sequence>
<evidence type="ECO:0000313" key="8">
    <source>
        <dbReference type="Proteomes" id="UP000245667"/>
    </source>
</evidence>
<evidence type="ECO:0000256" key="1">
    <source>
        <dbReference type="ARBA" id="ARBA00001933"/>
    </source>
</evidence>
<dbReference type="SUPFAM" id="SSF53383">
    <property type="entry name" value="PLP-dependent transferases"/>
    <property type="match status" value="1"/>
</dbReference>
<comment type="caution">
    <text evidence="7">The sequence shown here is derived from an EMBL/GenBank/DDBJ whole genome shotgun (WGS) entry which is preliminary data.</text>
</comment>
<dbReference type="GO" id="GO:0008483">
    <property type="term" value="F:transaminase activity"/>
    <property type="evidence" value="ECO:0007669"/>
    <property type="project" value="UniProtKB-KW"/>
</dbReference>
<name>A0A316DWF7_9FLAO</name>
<dbReference type="PANTHER" id="PTHR42832:SF3">
    <property type="entry name" value="L-GLUTAMINE--4-(METHYLSULFANYL)-2-OXOBUTANOATE AMINOTRANSFERASE"/>
    <property type="match status" value="1"/>
</dbReference>
<dbReference type="CDD" id="cd00609">
    <property type="entry name" value="AAT_like"/>
    <property type="match status" value="1"/>
</dbReference>
<accession>A0A316DWF7</accession>
<dbReference type="EMBL" id="JACWLN010000007">
    <property type="protein sequence ID" value="MBD1261881.1"/>
    <property type="molecule type" value="Genomic_DNA"/>
</dbReference>
<protein>
    <recommendedName>
        <fullName evidence="4">Aminotransferase</fullName>
        <ecNumber evidence="4">2.6.1.-</ecNumber>
    </recommendedName>
</protein>
<evidence type="ECO:0000313" key="6">
    <source>
        <dbReference type="EMBL" id="MBD1261881.1"/>
    </source>
</evidence>
<dbReference type="GO" id="GO:0030170">
    <property type="term" value="F:pyridoxal phosphate binding"/>
    <property type="evidence" value="ECO:0007669"/>
    <property type="project" value="InterPro"/>
</dbReference>
<dbReference type="PROSITE" id="PS00105">
    <property type="entry name" value="AA_TRANSFER_CLASS_1"/>
    <property type="match status" value="1"/>
</dbReference>
<dbReference type="InterPro" id="IPR015421">
    <property type="entry name" value="PyrdxlP-dep_Trfase_major"/>
</dbReference>
<feature type="domain" description="Aminotransferase class I/classII large" evidence="5">
    <location>
        <begin position="32"/>
        <end position="381"/>
    </location>
</feature>
<evidence type="ECO:0000256" key="4">
    <source>
        <dbReference type="RuleBase" id="RU000481"/>
    </source>
</evidence>
<dbReference type="InterPro" id="IPR015422">
    <property type="entry name" value="PyrdxlP-dep_Trfase_small"/>
</dbReference>
<dbReference type="RefSeq" id="WP_109652658.1">
    <property type="nucleotide sequence ID" value="NZ_JACWLN010000007.1"/>
</dbReference>
<dbReference type="InterPro" id="IPR050881">
    <property type="entry name" value="LL-DAP_aminotransferase"/>
</dbReference>
<evidence type="ECO:0000256" key="2">
    <source>
        <dbReference type="ARBA" id="ARBA00022576"/>
    </source>
</evidence>
<dbReference type="EMBL" id="QGGQ01000008">
    <property type="protein sequence ID" value="PWK22245.1"/>
    <property type="molecule type" value="Genomic_DNA"/>
</dbReference>
<reference evidence="6 9" key="2">
    <citation type="submission" date="2020-07" db="EMBL/GenBank/DDBJ databases">
        <title>The draft genome sequence of Maribacter polysiphoniae KCTC 22021.</title>
        <authorList>
            <person name="Mu L."/>
        </authorList>
    </citation>
    <scope>NUCLEOTIDE SEQUENCE [LARGE SCALE GENOMIC DNA]</scope>
    <source>
        <strain evidence="6 9">KCTC 22021</strain>
    </source>
</reference>
<dbReference type="Proteomes" id="UP000245667">
    <property type="component" value="Unassembled WGS sequence"/>
</dbReference>
<evidence type="ECO:0000259" key="5">
    <source>
        <dbReference type="Pfam" id="PF00155"/>
    </source>
</evidence>
<organism evidence="7 8">
    <name type="scientific">Maribacter polysiphoniae</name>
    <dbReference type="NCBI Taxonomy" id="429344"/>
    <lineage>
        <taxon>Bacteria</taxon>
        <taxon>Pseudomonadati</taxon>
        <taxon>Bacteroidota</taxon>
        <taxon>Flavobacteriia</taxon>
        <taxon>Flavobacteriales</taxon>
        <taxon>Flavobacteriaceae</taxon>
        <taxon>Maribacter</taxon>
    </lineage>
</organism>
<dbReference type="PANTHER" id="PTHR42832">
    <property type="entry name" value="AMINO ACID AMINOTRANSFERASE"/>
    <property type="match status" value="1"/>
</dbReference>
<comment type="similarity">
    <text evidence="4">Belongs to the class-I pyridoxal-phosphate-dependent aminotransferase family.</text>
</comment>
<dbReference type="Proteomes" id="UP000651837">
    <property type="component" value="Unassembled WGS sequence"/>
</dbReference>
<dbReference type="EC" id="2.6.1.-" evidence="4"/>
<gene>
    <name evidence="6" type="ORF">HZY62_14845</name>
    <name evidence="7" type="ORF">LX92_03163</name>
</gene>
<comment type="cofactor">
    <cofactor evidence="1 4">
        <name>pyridoxal 5'-phosphate</name>
        <dbReference type="ChEBI" id="CHEBI:597326"/>
    </cofactor>
</comment>
<dbReference type="AlphaFoldDB" id="A0A316DWF7"/>
<dbReference type="InterPro" id="IPR004839">
    <property type="entry name" value="Aminotransferase_I/II_large"/>
</dbReference>
<evidence type="ECO:0000313" key="7">
    <source>
        <dbReference type="EMBL" id="PWK22245.1"/>
    </source>
</evidence>
<dbReference type="InterPro" id="IPR015424">
    <property type="entry name" value="PyrdxlP-dep_Trfase"/>
</dbReference>